<dbReference type="AlphaFoldDB" id="A0AAE0L9L0"/>
<evidence type="ECO:0000313" key="4">
    <source>
        <dbReference type="Proteomes" id="UP001190700"/>
    </source>
</evidence>
<keyword evidence="4" id="KW-1185">Reference proteome</keyword>
<feature type="compositionally biased region" description="Low complexity" evidence="1">
    <location>
        <begin position="118"/>
        <end position="135"/>
    </location>
</feature>
<dbReference type="EMBL" id="LGRX02006248">
    <property type="protein sequence ID" value="KAK3277113.1"/>
    <property type="molecule type" value="Genomic_DNA"/>
</dbReference>
<dbReference type="PANTHER" id="PTHR37984">
    <property type="entry name" value="PROTEIN CBG26694"/>
    <property type="match status" value="1"/>
</dbReference>
<dbReference type="GO" id="GO:0015074">
    <property type="term" value="P:DNA integration"/>
    <property type="evidence" value="ECO:0007669"/>
    <property type="project" value="InterPro"/>
</dbReference>
<dbReference type="PROSITE" id="PS50994">
    <property type="entry name" value="INTEGRASE"/>
    <property type="match status" value="1"/>
</dbReference>
<dbReference type="Proteomes" id="UP001190700">
    <property type="component" value="Unassembled WGS sequence"/>
</dbReference>
<sequence length="691" mass="77148">MFFTRFLHPLLQQPIKQPLKFLPSTVSVSVPQTARRYISPTFSPAPPSPHQFRAFCTSTLFRHHDSCAHQTPNSFTPLAATAALLFPTVAFCASDSDDDLQLAPRRVLPPPTIHNLHTPANTPATPSTTPPTSATRHQTHRHSSYAPQHWSAITDPDKYQSLKDLVSLTPSTPSTSRARKNVPSNIYGGGKLSLNLFTVLQPPPSSSPPVTEEDTKLSVEVLHTWLLQQCPVARRSENDPPRWIILTTPHLVSTVVLNTHLSATCKGRDQIMYQLRANNIANIPFSAYTNIACPVCIVNKAPPPMRKTVAIVPPKGEVVQSWDHTADNEGGNGILHVIDNHKWEEVYLCNTEKIYVVMAAMVKNWEEYDPPDAVRCDNGPAFASHFLQMVANVYGIKIRFIQPGESQQNGAIENAHKPHHASVRSLLIQYPHLTSFEAHIKSVNIRRKQFNRALGCSPWQCRYGKTPRAQLSTTIPALQPEHPVSSSGASSSTQHGPAPIEITLEDTFAIQHGIRKEAELYQEQYKKQYDGKSKVKDTHARVGDLILVRIRPTVAAAVSTSKLIAPVNKGPFIMTEAVGKQSIRYKDILWGTPCDKPISRRQIHIFKRCGESSFPQMEEILLRDKATYQKSYDIQEARLAQLYLDLADRPDAPICVRCKKPVPKIHSKKMCQPCYGKNYNEAKKLAKSNPK</sequence>
<dbReference type="SUPFAM" id="SSF53098">
    <property type="entry name" value="Ribonuclease H-like"/>
    <property type="match status" value="1"/>
</dbReference>
<proteinExistence type="predicted"/>
<dbReference type="InterPro" id="IPR012337">
    <property type="entry name" value="RNaseH-like_sf"/>
</dbReference>
<reference evidence="3 4" key="1">
    <citation type="journal article" date="2015" name="Genome Biol. Evol.">
        <title>Comparative Genomics of a Bacterivorous Green Alga Reveals Evolutionary Causalities and Consequences of Phago-Mixotrophic Mode of Nutrition.</title>
        <authorList>
            <person name="Burns J.A."/>
            <person name="Paasch A."/>
            <person name="Narechania A."/>
            <person name="Kim E."/>
        </authorList>
    </citation>
    <scope>NUCLEOTIDE SEQUENCE [LARGE SCALE GENOMIC DNA]</scope>
    <source>
        <strain evidence="3 4">PLY_AMNH</strain>
    </source>
</reference>
<feature type="region of interest" description="Disordered" evidence="1">
    <location>
        <begin position="109"/>
        <end position="148"/>
    </location>
</feature>
<name>A0AAE0L9L0_9CHLO</name>
<dbReference type="InterPro" id="IPR036397">
    <property type="entry name" value="RNaseH_sf"/>
</dbReference>
<evidence type="ECO:0000256" key="1">
    <source>
        <dbReference type="SAM" id="MobiDB-lite"/>
    </source>
</evidence>
<evidence type="ECO:0000313" key="3">
    <source>
        <dbReference type="EMBL" id="KAK3277113.1"/>
    </source>
</evidence>
<dbReference type="GO" id="GO:0003676">
    <property type="term" value="F:nucleic acid binding"/>
    <property type="evidence" value="ECO:0007669"/>
    <property type="project" value="InterPro"/>
</dbReference>
<evidence type="ECO:0000259" key="2">
    <source>
        <dbReference type="PROSITE" id="PS50994"/>
    </source>
</evidence>
<feature type="domain" description="Integrase catalytic" evidence="2">
    <location>
        <begin position="309"/>
        <end position="475"/>
    </location>
</feature>
<organism evidence="3 4">
    <name type="scientific">Cymbomonas tetramitiformis</name>
    <dbReference type="NCBI Taxonomy" id="36881"/>
    <lineage>
        <taxon>Eukaryota</taxon>
        <taxon>Viridiplantae</taxon>
        <taxon>Chlorophyta</taxon>
        <taxon>Pyramimonadophyceae</taxon>
        <taxon>Pyramimonadales</taxon>
        <taxon>Pyramimonadaceae</taxon>
        <taxon>Cymbomonas</taxon>
    </lineage>
</organism>
<dbReference type="Gene3D" id="3.30.420.10">
    <property type="entry name" value="Ribonuclease H-like superfamily/Ribonuclease H"/>
    <property type="match status" value="1"/>
</dbReference>
<gene>
    <name evidence="3" type="ORF">CYMTET_14864</name>
</gene>
<dbReference type="InterPro" id="IPR001584">
    <property type="entry name" value="Integrase_cat-core"/>
</dbReference>
<protein>
    <recommendedName>
        <fullName evidence="2">Integrase catalytic domain-containing protein</fullName>
    </recommendedName>
</protein>
<dbReference type="PANTHER" id="PTHR37984:SF5">
    <property type="entry name" value="PROTEIN NYNRIN-LIKE"/>
    <property type="match status" value="1"/>
</dbReference>
<dbReference type="InterPro" id="IPR050951">
    <property type="entry name" value="Retrovirus_Pol_polyprotein"/>
</dbReference>
<accession>A0AAE0L9L0</accession>
<comment type="caution">
    <text evidence="3">The sequence shown here is derived from an EMBL/GenBank/DDBJ whole genome shotgun (WGS) entry which is preliminary data.</text>
</comment>